<keyword evidence="3" id="KW-1185">Reference proteome</keyword>
<name>A0ABM8IIB3_9FIRM</name>
<dbReference type="SUPFAM" id="SSF55729">
    <property type="entry name" value="Acyl-CoA N-acyltransferases (Nat)"/>
    <property type="match status" value="1"/>
</dbReference>
<gene>
    <name evidence="2" type="ORF">T23_10780</name>
</gene>
<reference evidence="2" key="1">
    <citation type="journal article" date="2024" name="Int. J. Syst. Evol. Microbiol.">
        <title>Turicibacter faecis sp. nov., isolated from faeces of heart failure mouse model.</title>
        <authorList>
            <person name="Imamura Y."/>
            <person name="Motooka D."/>
            <person name="Nakajima Y."/>
            <person name="Ito S."/>
            <person name="Kitakaze M."/>
            <person name="Iida T."/>
            <person name="Nakamura S."/>
        </authorList>
    </citation>
    <scope>NUCLEOTIDE SEQUENCE</scope>
    <source>
        <strain evidence="2">TC023</strain>
    </source>
</reference>
<dbReference type="PROSITE" id="PS51186">
    <property type="entry name" value="GNAT"/>
    <property type="match status" value="1"/>
</dbReference>
<sequence length="208" mass="24275">MDLSFRPYQERDFKPLTRIIRQTWHYDQLTDSKTAGKMAAVFLRSCLANQTFSMVALYKGTPVGIILGKNCFTHRCSIYERLRQIQAILHLYASREGRQVAQLFGNVSTVDQQLLKECKKTYSAELALFVVDSSYRGMGLGQLLYQAFLDYLHQEYLHDFYLFTDTSCNFAFYERKGMTRRCELKKKVTIKEGVHDMNFFIYDATLSN</sequence>
<dbReference type="Proteomes" id="UP001432099">
    <property type="component" value="Chromosome"/>
</dbReference>
<dbReference type="InterPro" id="IPR016181">
    <property type="entry name" value="Acyl_CoA_acyltransferase"/>
</dbReference>
<evidence type="ECO:0000313" key="3">
    <source>
        <dbReference type="Proteomes" id="UP001432099"/>
    </source>
</evidence>
<dbReference type="CDD" id="cd04301">
    <property type="entry name" value="NAT_SF"/>
    <property type="match status" value="1"/>
</dbReference>
<dbReference type="Pfam" id="PF00583">
    <property type="entry name" value="Acetyltransf_1"/>
    <property type="match status" value="1"/>
</dbReference>
<organism evidence="2 3">
    <name type="scientific">Turicibacter faecis</name>
    <dbReference type="NCBI Taxonomy" id="2963365"/>
    <lineage>
        <taxon>Bacteria</taxon>
        <taxon>Bacillati</taxon>
        <taxon>Bacillota</taxon>
        <taxon>Erysipelotrichia</taxon>
        <taxon>Erysipelotrichales</taxon>
        <taxon>Turicibacteraceae</taxon>
        <taxon>Turicibacter</taxon>
    </lineage>
</organism>
<dbReference type="InterPro" id="IPR000182">
    <property type="entry name" value="GNAT_dom"/>
</dbReference>
<protein>
    <submittedName>
        <fullName evidence="2">N-acetyltransferase GCN5</fullName>
    </submittedName>
</protein>
<evidence type="ECO:0000259" key="1">
    <source>
        <dbReference type="PROSITE" id="PS51186"/>
    </source>
</evidence>
<proteinExistence type="predicted"/>
<evidence type="ECO:0000313" key="2">
    <source>
        <dbReference type="EMBL" id="BEH90976.1"/>
    </source>
</evidence>
<accession>A0ABM8IIB3</accession>
<dbReference type="Gene3D" id="3.40.630.30">
    <property type="match status" value="1"/>
</dbReference>
<feature type="domain" description="N-acetyltransferase" evidence="1">
    <location>
        <begin position="3"/>
        <end position="207"/>
    </location>
</feature>
<dbReference type="RefSeq" id="WP_161832046.1">
    <property type="nucleotide sequence ID" value="NZ_AP028127.1"/>
</dbReference>
<dbReference type="EMBL" id="AP028127">
    <property type="protein sequence ID" value="BEH90976.1"/>
    <property type="molecule type" value="Genomic_DNA"/>
</dbReference>